<evidence type="ECO:0000259" key="4">
    <source>
        <dbReference type="Pfam" id="PF14379"/>
    </source>
</evidence>
<dbReference type="PANTHER" id="PTHR31499">
    <property type="entry name" value="MYB FAMILY TRANSCRIPTION FACTOR PHL11"/>
    <property type="match status" value="1"/>
</dbReference>
<dbReference type="STRING" id="4155.A0A022RVE6"/>
<feature type="non-terminal residue" evidence="5">
    <location>
        <position position="164"/>
    </location>
</feature>
<evidence type="ECO:0000313" key="6">
    <source>
        <dbReference type="Proteomes" id="UP000030748"/>
    </source>
</evidence>
<dbReference type="EMBL" id="KI630222">
    <property type="protein sequence ID" value="EYU44024.1"/>
    <property type="molecule type" value="Genomic_DNA"/>
</dbReference>
<dbReference type="InterPro" id="IPR006447">
    <property type="entry name" value="Myb_dom_plants"/>
</dbReference>
<gene>
    <name evidence="5" type="ORF">MIMGU_mgv1a021476mg</name>
</gene>
<dbReference type="AlphaFoldDB" id="A0A022RVE6"/>
<evidence type="ECO:0000256" key="3">
    <source>
        <dbReference type="ARBA" id="ARBA00023242"/>
    </source>
</evidence>
<dbReference type="InterPro" id="IPR025756">
    <property type="entry name" value="Myb_CC_LHEQLE"/>
</dbReference>
<dbReference type="GO" id="GO:0003700">
    <property type="term" value="F:DNA-binding transcription factor activity"/>
    <property type="evidence" value="ECO:0007669"/>
    <property type="project" value="InterPro"/>
</dbReference>
<dbReference type="Proteomes" id="UP000030748">
    <property type="component" value="Unassembled WGS sequence"/>
</dbReference>
<reference evidence="5 6" key="1">
    <citation type="journal article" date="2013" name="Proc. Natl. Acad. Sci. U.S.A.">
        <title>Fine-scale variation in meiotic recombination in Mimulus inferred from population shotgun sequencing.</title>
        <authorList>
            <person name="Hellsten U."/>
            <person name="Wright K.M."/>
            <person name="Jenkins J."/>
            <person name="Shu S."/>
            <person name="Yuan Y."/>
            <person name="Wessler S.R."/>
            <person name="Schmutz J."/>
            <person name="Willis J.H."/>
            <person name="Rokhsar D.S."/>
        </authorList>
    </citation>
    <scope>NUCLEOTIDE SEQUENCE [LARGE SCALE GENOMIC DNA]</scope>
    <source>
        <strain evidence="6">cv. DUN x IM62</strain>
    </source>
</reference>
<dbReference type="GO" id="GO:0003677">
    <property type="term" value="F:DNA binding"/>
    <property type="evidence" value="ECO:0007669"/>
    <property type="project" value="InterPro"/>
</dbReference>
<name>A0A022RVE6_ERYGU</name>
<proteinExistence type="predicted"/>
<sequence length="164" mass="18618">MLGLKNNPVSEDFIIAGAAHIYLKLRFKIHIIFTKATPKSVLRLMGLKGLPLYHLKSHLQKYRLGQQQEAKKQNVLDHNTENSGDSYGHHNMRIASTSANSSSMNSEQGDIPIAEALRCQIEVQKTLQQQLEVQKKLQMRIEVEGKYMQSILEKTQHSLSPDIN</sequence>
<organism evidence="5 6">
    <name type="scientific">Erythranthe guttata</name>
    <name type="common">Yellow monkey flower</name>
    <name type="synonym">Mimulus guttatus</name>
    <dbReference type="NCBI Taxonomy" id="4155"/>
    <lineage>
        <taxon>Eukaryota</taxon>
        <taxon>Viridiplantae</taxon>
        <taxon>Streptophyta</taxon>
        <taxon>Embryophyta</taxon>
        <taxon>Tracheophyta</taxon>
        <taxon>Spermatophyta</taxon>
        <taxon>Magnoliopsida</taxon>
        <taxon>eudicotyledons</taxon>
        <taxon>Gunneridae</taxon>
        <taxon>Pentapetalae</taxon>
        <taxon>asterids</taxon>
        <taxon>lamiids</taxon>
        <taxon>Lamiales</taxon>
        <taxon>Phrymaceae</taxon>
        <taxon>Erythranthe</taxon>
    </lineage>
</organism>
<accession>A0A022RVE6</accession>
<keyword evidence="2" id="KW-0804">Transcription</keyword>
<evidence type="ECO:0000256" key="1">
    <source>
        <dbReference type="ARBA" id="ARBA00023015"/>
    </source>
</evidence>
<evidence type="ECO:0000313" key="5">
    <source>
        <dbReference type="EMBL" id="EYU44024.1"/>
    </source>
</evidence>
<dbReference type="NCBIfam" id="TIGR01557">
    <property type="entry name" value="myb_SHAQKYF"/>
    <property type="match status" value="1"/>
</dbReference>
<dbReference type="Pfam" id="PF14379">
    <property type="entry name" value="Myb_CC_LHEQLE"/>
    <property type="match status" value="1"/>
</dbReference>
<protein>
    <recommendedName>
        <fullName evidence="4">MYB-CC type transcription factor LHEQLE-containing domain-containing protein</fullName>
    </recommendedName>
</protein>
<feature type="domain" description="MYB-CC type transcription factor LHEQLE-containing" evidence="4">
    <location>
        <begin position="112"/>
        <end position="157"/>
    </location>
</feature>
<keyword evidence="3" id="KW-0539">Nucleus</keyword>
<dbReference type="Gene3D" id="1.10.10.60">
    <property type="entry name" value="Homeodomain-like"/>
    <property type="match status" value="1"/>
</dbReference>
<dbReference type="PANTHER" id="PTHR31499:SF23">
    <property type="entry name" value="MYB FAMILY TRANSCRIPTION FACTOR PHL11"/>
    <property type="match status" value="1"/>
</dbReference>
<evidence type="ECO:0000256" key="2">
    <source>
        <dbReference type="ARBA" id="ARBA00023163"/>
    </source>
</evidence>
<dbReference type="InterPro" id="IPR046955">
    <property type="entry name" value="PHR1-like"/>
</dbReference>
<keyword evidence="1" id="KW-0805">Transcription regulation</keyword>
<dbReference type="eggNOG" id="ENOG502RIH2">
    <property type="taxonomic scope" value="Eukaryota"/>
</dbReference>
<keyword evidence="6" id="KW-1185">Reference proteome</keyword>